<proteinExistence type="predicted"/>
<keyword evidence="1" id="KW-1133">Transmembrane helix</keyword>
<evidence type="ECO:0000256" key="1">
    <source>
        <dbReference type="SAM" id="Phobius"/>
    </source>
</evidence>
<sequence>MTAPFAVTGFEISLFLHITAAIVGFGSTFAEALLFPVAQRMGQRYLPFVHQIQIAINRTLATPALVIVLATGIYQVSEANYSFGDLWISASFVIIIVLGGLLGAYFVPTDKRLGAMVERELAAGGGGEVQLSEDYQRAARTEGMIGALAGLLVVVAVFLMVVKPGA</sequence>
<protein>
    <recommendedName>
        <fullName evidence="4">DUF2269 family protein</fullName>
    </recommendedName>
</protein>
<feature type="transmembrane region" description="Helical" evidence="1">
    <location>
        <begin position="144"/>
        <end position="162"/>
    </location>
</feature>
<accession>A0A9E7BZ45</accession>
<reference evidence="2" key="1">
    <citation type="journal article" date="2022" name="Int. J. Syst. Evol. Microbiol.">
        <title>Pseudomonas aegrilactucae sp. nov. and Pseudomonas morbosilactucae sp. nov., pathogens causing bacterial rot of lettuce in Japan.</title>
        <authorList>
            <person name="Sawada H."/>
            <person name="Fujikawa T."/>
            <person name="Satou M."/>
        </authorList>
    </citation>
    <scope>NUCLEOTIDE SEQUENCE</scope>
    <source>
        <strain evidence="2">0166_1</strain>
    </source>
</reference>
<keyword evidence="3" id="KW-1185">Reference proteome</keyword>
<keyword evidence="1" id="KW-0472">Membrane</keyword>
<gene>
    <name evidence="2" type="ORF">DSM104329_00557</name>
</gene>
<evidence type="ECO:0000313" key="3">
    <source>
        <dbReference type="Proteomes" id="UP001162834"/>
    </source>
</evidence>
<dbReference type="RefSeq" id="WP_259313873.1">
    <property type="nucleotide sequence ID" value="NZ_CP087164.1"/>
</dbReference>
<evidence type="ECO:0000313" key="2">
    <source>
        <dbReference type="EMBL" id="UGS34184.1"/>
    </source>
</evidence>
<dbReference type="AlphaFoldDB" id="A0A9E7BZ45"/>
<feature type="transmembrane region" description="Helical" evidence="1">
    <location>
        <begin position="86"/>
        <end position="107"/>
    </location>
</feature>
<organism evidence="2 3">
    <name type="scientific">Capillimicrobium parvum</name>
    <dbReference type="NCBI Taxonomy" id="2884022"/>
    <lineage>
        <taxon>Bacteria</taxon>
        <taxon>Bacillati</taxon>
        <taxon>Actinomycetota</taxon>
        <taxon>Thermoleophilia</taxon>
        <taxon>Solirubrobacterales</taxon>
        <taxon>Capillimicrobiaceae</taxon>
        <taxon>Capillimicrobium</taxon>
    </lineage>
</organism>
<dbReference type="KEGG" id="sbae:DSM104329_00557"/>
<feature type="transmembrane region" description="Helical" evidence="1">
    <location>
        <begin position="55"/>
        <end position="74"/>
    </location>
</feature>
<feature type="transmembrane region" description="Helical" evidence="1">
    <location>
        <begin position="12"/>
        <end position="34"/>
    </location>
</feature>
<dbReference type="Pfam" id="PF10027">
    <property type="entry name" value="DUF2269"/>
    <property type="match status" value="1"/>
</dbReference>
<evidence type="ECO:0008006" key="4">
    <source>
        <dbReference type="Google" id="ProtNLM"/>
    </source>
</evidence>
<name>A0A9E7BZ45_9ACTN</name>
<dbReference type="InterPro" id="IPR018729">
    <property type="entry name" value="DUF2269_transmembrane"/>
</dbReference>
<dbReference type="EMBL" id="CP087164">
    <property type="protein sequence ID" value="UGS34184.1"/>
    <property type="molecule type" value="Genomic_DNA"/>
</dbReference>
<keyword evidence="1" id="KW-0812">Transmembrane</keyword>
<dbReference type="Proteomes" id="UP001162834">
    <property type="component" value="Chromosome"/>
</dbReference>